<dbReference type="EC" id="2.1.1.72" evidence="4"/>
<dbReference type="PIRSF" id="PIRSF000398">
    <property type="entry name" value="M_m6A_EcoRV"/>
    <property type="match status" value="1"/>
</dbReference>
<dbReference type="InterPro" id="IPR029063">
    <property type="entry name" value="SAM-dependent_MTases_sf"/>
</dbReference>
<evidence type="ECO:0000313" key="4">
    <source>
        <dbReference type="EMBL" id="KAA6351208.1"/>
    </source>
</evidence>
<evidence type="ECO:0000256" key="3">
    <source>
        <dbReference type="ARBA" id="ARBA00022691"/>
    </source>
</evidence>
<dbReference type="Gene3D" id="3.40.50.150">
    <property type="entry name" value="Vaccinia Virus protein VP39"/>
    <property type="match status" value="2"/>
</dbReference>
<evidence type="ECO:0000256" key="1">
    <source>
        <dbReference type="ARBA" id="ARBA00022603"/>
    </source>
</evidence>
<dbReference type="EMBL" id="SNRY01000016">
    <property type="protein sequence ID" value="KAA6351208.1"/>
    <property type="molecule type" value="Genomic_DNA"/>
</dbReference>
<dbReference type="GO" id="GO:0009307">
    <property type="term" value="P:DNA restriction-modification system"/>
    <property type="evidence" value="ECO:0007669"/>
    <property type="project" value="InterPro"/>
</dbReference>
<keyword evidence="3" id="KW-0949">S-adenosyl-L-methionine</keyword>
<dbReference type="GO" id="GO:0032259">
    <property type="term" value="P:methylation"/>
    <property type="evidence" value="ECO:0007669"/>
    <property type="project" value="UniProtKB-KW"/>
</dbReference>
<dbReference type="AlphaFoldDB" id="A0A5J4SZ56"/>
<dbReference type="PANTHER" id="PTHR30481">
    <property type="entry name" value="DNA ADENINE METHYLASE"/>
    <property type="match status" value="1"/>
</dbReference>
<sequence>MKTPITYYGGKQNMLKHIRPLIPPHSLYCEPFVGGAAVFFDKPSVRVNVINDLNGELINFYRTVVTNLEELRVEVNRTLHCRAQHVHAWHIYNNPDYFTNVQRAWAVFILSKMGFSGQLSSSFGFDRTAGKNSLKLRCLKKDDIFCEELKTLLEQSTIECDDAFKIIKRYDCTDAWHFIDPPYVNSNMGHYAGMFNEQNFAELLELCTKLQGKFMLTMYPDDIIQQYADKTGWIIHKVVRQVSACKAESRRQQEEWMICNYSV</sequence>
<dbReference type="GO" id="GO:0006298">
    <property type="term" value="P:mismatch repair"/>
    <property type="evidence" value="ECO:0007669"/>
    <property type="project" value="TreeGrafter"/>
</dbReference>
<evidence type="ECO:0000256" key="2">
    <source>
        <dbReference type="ARBA" id="ARBA00022679"/>
    </source>
</evidence>
<proteinExistence type="predicted"/>
<dbReference type="InterPro" id="IPR012327">
    <property type="entry name" value="MeTrfase_D12"/>
</dbReference>
<dbReference type="PANTHER" id="PTHR30481:SF4">
    <property type="entry name" value="SITE-SPECIFIC DNA-METHYLTRANSFERASE (ADENINE-SPECIFIC)"/>
    <property type="match status" value="1"/>
</dbReference>
<comment type="caution">
    <text evidence="4">The sequence shown here is derived from an EMBL/GenBank/DDBJ whole genome shotgun (WGS) entry which is preliminary data.</text>
</comment>
<name>A0A5J4SZ56_9ZZZZ</name>
<keyword evidence="2 4" id="KW-0808">Transferase</keyword>
<protein>
    <submittedName>
        <fullName evidence="4">Modification methylase DpnIIA</fullName>
        <ecNumber evidence="4">2.1.1.72</ecNumber>
    </submittedName>
</protein>
<dbReference type="Pfam" id="PF02086">
    <property type="entry name" value="MethyltransfD12"/>
    <property type="match status" value="1"/>
</dbReference>
<dbReference type="SUPFAM" id="SSF53335">
    <property type="entry name" value="S-adenosyl-L-methionine-dependent methyltransferases"/>
    <property type="match status" value="1"/>
</dbReference>
<reference evidence="4" key="1">
    <citation type="submission" date="2019-03" db="EMBL/GenBank/DDBJ databases">
        <title>Single cell metagenomics reveals metabolic interactions within the superorganism composed of flagellate Streblomastix strix and complex community of Bacteroidetes bacteria on its surface.</title>
        <authorList>
            <person name="Treitli S.C."/>
            <person name="Kolisko M."/>
            <person name="Husnik F."/>
            <person name="Keeling P."/>
            <person name="Hampl V."/>
        </authorList>
    </citation>
    <scope>NUCLEOTIDE SEQUENCE</scope>
    <source>
        <strain evidence="4">STM</strain>
    </source>
</reference>
<accession>A0A5J4SZ56</accession>
<dbReference type="InterPro" id="IPR012263">
    <property type="entry name" value="M_m6A_EcoRV"/>
</dbReference>
<dbReference type="GO" id="GO:1904047">
    <property type="term" value="F:S-adenosyl-L-methionine binding"/>
    <property type="evidence" value="ECO:0007669"/>
    <property type="project" value="TreeGrafter"/>
</dbReference>
<organism evidence="4">
    <name type="scientific">termite gut metagenome</name>
    <dbReference type="NCBI Taxonomy" id="433724"/>
    <lineage>
        <taxon>unclassified sequences</taxon>
        <taxon>metagenomes</taxon>
        <taxon>organismal metagenomes</taxon>
    </lineage>
</organism>
<gene>
    <name evidence="4" type="ORF">EZS27_001354</name>
</gene>
<dbReference type="PRINTS" id="PR00505">
    <property type="entry name" value="D12N6MTFRASE"/>
</dbReference>
<dbReference type="GO" id="GO:0043565">
    <property type="term" value="F:sequence-specific DNA binding"/>
    <property type="evidence" value="ECO:0007669"/>
    <property type="project" value="TreeGrafter"/>
</dbReference>
<dbReference type="GO" id="GO:0009007">
    <property type="term" value="F:site-specific DNA-methyltransferase (adenine-specific) activity"/>
    <property type="evidence" value="ECO:0007669"/>
    <property type="project" value="UniProtKB-EC"/>
</dbReference>
<keyword evidence="1 4" id="KW-0489">Methyltransferase</keyword>